<organism evidence="9 10">
    <name type="scientific">Skermanella cutis</name>
    <dbReference type="NCBI Taxonomy" id="2775420"/>
    <lineage>
        <taxon>Bacteria</taxon>
        <taxon>Pseudomonadati</taxon>
        <taxon>Pseudomonadota</taxon>
        <taxon>Alphaproteobacteria</taxon>
        <taxon>Rhodospirillales</taxon>
        <taxon>Azospirillaceae</taxon>
        <taxon>Skermanella</taxon>
    </lineage>
</organism>
<keyword evidence="4" id="KW-0547">Nucleotide-binding</keyword>
<dbReference type="CDD" id="cd03293">
    <property type="entry name" value="ABC_NrtD_SsuB_transporters"/>
    <property type="match status" value="1"/>
</dbReference>
<name>A0ABX7B692_9PROT</name>
<evidence type="ECO:0000256" key="4">
    <source>
        <dbReference type="ARBA" id="ARBA00022741"/>
    </source>
</evidence>
<evidence type="ECO:0000256" key="6">
    <source>
        <dbReference type="ARBA" id="ARBA00022967"/>
    </source>
</evidence>
<dbReference type="SMART" id="SM00382">
    <property type="entry name" value="AAA"/>
    <property type="match status" value="1"/>
</dbReference>
<accession>A0ABX7B692</accession>
<keyword evidence="2" id="KW-0813">Transport</keyword>
<evidence type="ECO:0000256" key="1">
    <source>
        <dbReference type="ARBA" id="ARBA00005417"/>
    </source>
</evidence>
<evidence type="ECO:0000256" key="2">
    <source>
        <dbReference type="ARBA" id="ARBA00022448"/>
    </source>
</evidence>
<dbReference type="PROSITE" id="PS00211">
    <property type="entry name" value="ABC_TRANSPORTER_1"/>
    <property type="match status" value="1"/>
</dbReference>
<comment type="similarity">
    <text evidence="1">Belongs to the ABC transporter superfamily.</text>
</comment>
<gene>
    <name evidence="9" type="ORF">IGS68_27600</name>
</gene>
<dbReference type="InterPro" id="IPR003439">
    <property type="entry name" value="ABC_transporter-like_ATP-bd"/>
</dbReference>
<keyword evidence="6" id="KW-1278">Translocase</keyword>
<evidence type="ECO:0000256" key="7">
    <source>
        <dbReference type="ARBA" id="ARBA00023136"/>
    </source>
</evidence>
<dbReference type="InterPro" id="IPR003593">
    <property type="entry name" value="AAA+_ATPase"/>
</dbReference>
<keyword evidence="3" id="KW-1003">Cell membrane</keyword>
<evidence type="ECO:0000313" key="9">
    <source>
        <dbReference type="EMBL" id="QQP89682.1"/>
    </source>
</evidence>
<evidence type="ECO:0000256" key="5">
    <source>
        <dbReference type="ARBA" id="ARBA00022840"/>
    </source>
</evidence>
<dbReference type="Gene3D" id="3.40.50.300">
    <property type="entry name" value="P-loop containing nucleotide triphosphate hydrolases"/>
    <property type="match status" value="1"/>
</dbReference>
<dbReference type="Pfam" id="PF00005">
    <property type="entry name" value="ABC_tran"/>
    <property type="match status" value="1"/>
</dbReference>
<keyword evidence="5 9" id="KW-0067">ATP-binding</keyword>
<proteinExistence type="inferred from homology"/>
<dbReference type="PANTHER" id="PTHR42788:SF17">
    <property type="entry name" value="ALIPHATIC SULFONATES IMPORT ATP-BINDING PROTEIN SSUB"/>
    <property type="match status" value="1"/>
</dbReference>
<dbReference type="InterPro" id="IPR017871">
    <property type="entry name" value="ABC_transporter-like_CS"/>
</dbReference>
<dbReference type="PANTHER" id="PTHR42788">
    <property type="entry name" value="TAURINE IMPORT ATP-BINDING PROTEIN-RELATED"/>
    <property type="match status" value="1"/>
</dbReference>
<dbReference type="InterPro" id="IPR050166">
    <property type="entry name" value="ABC_transporter_ATP-bind"/>
</dbReference>
<reference evidence="9" key="1">
    <citation type="submission" date="2021-02" db="EMBL/GenBank/DDBJ databases">
        <title>Skermanella TT6 skin isolate.</title>
        <authorList>
            <person name="Lee K."/>
            <person name="Ganzorig M."/>
        </authorList>
    </citation>
    <scope>NUCLEOTIDE SEQUENCE</scope>
    <source>
        <strain evidence="9">TT6</strain>
    </source>
</reference>
<dbReference type="GO" id="GO:0005524">
    <property type="term" value="F:ATP binding"/>
    <property type="evidence" value="ECO:0007669"/>
    <property type="project" value="UniProtKB-KW"/>
</dbReference>
<dbReference type="PROSITE" id="PS50893">
    <property type="entry name" value="ABC_TRANSPORTER_2"/>
    <property type="match status" value="1"/>
</dbReference>
<dbReference type="Proteomes" id="UP000595197">
    <property type="component" value="Chromosome"/>
</dbReference>
<dbReference type="SUPFAM" id="SSF52540">
    <property type="entry name" value="P-loop containing nucleoside triphosphate hydrolases"/>
    <property type="match status" value="1"/>
</dbReference>
<sequence length="256" mass="27512">MAALAENLVDIRDLAIAYGAAPPVLSGFTAELERGSFTAVVGPSGVGKSTLLRVLAGLTAPAAGTVRMPVRSETGRRPVALVFQEARLLPWRRVLDNVAFGLEGTGLSKADRLARARDTLSLVGLADMAGRWPHQLSGGQRQRINLARALSVRPDLLLLDEPFSALDAITRQTLQDELLRLWGETGTTMLFVTHDLDEAVYLADRVVLLGGKPAGIVRDFDVDLARPRERDTVHFADTVRTIRAALSESVSDGAGI</sequence>
<evidence type="ECO:0000313" key="10">
    <source>
        <dbReference type="Proteomes" id="UP000595197"/>
    </source>
</evidence>
<keyword evidence="7" id="KW-0472">Membrane</keyword>
<dbReference type="EMBL" id="CP067420">
    <property type="protein sequence ID" value="QQP89682.1"/>
    <property type="molecule type" value="Genomic_DNA"/>
</dbReference>
<dbReference type="RefSeq" id="WP_201076208.1">
    <property type="nucleotide sequence ID" value="NZ_CP067420.1"/>
</dbReference>
<evidence type="ECO:0000256" key="3">
    <source>
        <dbReference type="ARBA" id="ARBA00022475"/>
    </source>
</evidence>
<feature type="domain" description="ABC transporter" evidence="8">
    <location>
        <begin position="9"/>
        <end position="236"/>
    </location>
</feature>
<evidence type="ECO:0000259" key="8">
    <source>
        <dbReference type="PROSITE" id="PS50893"/>
    </source>
</evidence>
<dbReference type="InterPro" id="IPR027417">
    <property type="entry name" value="P-loop_NTPase"/>
</dbReference>
<protein>
    <submittedName>
        <fullName evidence="9">ABC transporter ATP-binding protein</fullName>
    </submittedName>
</protein>
<keyword evidence="10" id="KW-1185">Reference proteome</keyword>